<keyword evidence="9" id="KW-1185">Reference proteome</keyword>
<feature type="transmembrane region" description="Helical" evidence="6">
    <location>
        <begin position="6"/>
        <end position="29"/>
    </location>
</feature>
<sequence>MSTALGRLRLIGLLEGLSFIVLLCIAMPLKYYFEQPLAVKYVGWAHGVLFVLYIAAVFQVAVQRRWSFMKGILALVASLVPLGTFAFDRQLVREQREAAYQSKVVA</sequence>
<protein>
    <submittedName>
        <fullName evidence="8">DUF3817 domain-containing protein</fullName>
    </submittedName>
</protein>
<comment type="subcellular location">
    <subcellularLocation>
        <location evidence="1">Cell membrane</location>
        <topology evidence="1">Multi-pass membrane protein</topology>
    </subcellularLocation>
</comment>
<gene>
    <name evidence="8" type="ORF">ACFPIB_09320</name>
</gene>
<dbReference type="EMBL" id="JBHSKT010000004">
    <property type="protein sequence ID" value="MFC5270808.1"/>
    <property type="molecule type" value="Genomic_DNA"/>
</dbReference>
<dbReference type="NCBIfam" id="TIGR03954">
    <property type="entry name" value="integ_memb_HG"/>
    <property type="match status" value="1"/>
</dbReference>
<evidence type="ECO:0000256" key="5">
    <source>
        <dbReference type="ARBA" id="ARBA00023136"/>
    </source>
</evidence>
<keyword evidence="4 6" id="KW-1133">Transmembrane helix</keyword>
<organism evidence="8 9">
    <name type="scientific">Adhaeribacter terreus</name>
    <dbReference type="NCBI Taxonomy" id="529703"/>
    <lineage>
        <taxon>Bacteria</taxon>
        <taxon>Pseudomonadati</taxon>
        <taxon>Bacteroidota</taxon>
        <taxon>Cytophagia</taxon>
        <taxon>Cytophagales</taxon>
        <taxon>Hymenobacteraceae</taxon>
        <taxon>Adhaeribacter</taxon>
    </lineage>
</organism>
<feature type="domain" description="DUF3817" evidence="7">
    <location>
        <begin position="6"/>
        <end position="92"/>
    </location>
</feature>
<dbReference type="Pfam" id="PF12823">
    <property type="entry name" value="DUF3817"/>
    <property type="match status" value="1"/>
</dbReference>
<dbReference type="Proteomes" id="UP001596161">
    <property type="component" value="Unassembled WGS sequence"/>
</dbReference>
<keyword evidence="3 6" id="KW-0812">Transmembrane</keyword>
<evidence type="ECO:0000256" key="3">
    <source>
        <dbReference type="ARBA" id="ARBA00022692"/>
    </source>
</evidence>
<reference evidence="9" key="1">
    <citation type="journal article" date="2019" name="Int. J. Syst. Evol. Microbiol.">
        <title>The Global Catalogue of Microorganisms (GCM) 10K type strain sequencing project: providing services to taxonomists for standard genome sequencing and annotation.</title>
        <authorList>
            <consortium name="The Broad Institute Genomics Platform"/>
            <consortium name="The Broad Institute Genome Sequencing Center for Infectious Disease"/>
            <person name="Wu L."/>
            <person name="Ma J."/>
        </authorList>
    </citation>
    <scope>NUCLEOTIDE SEQUENCE [LARGE SCALE GENOMIC DNA]</scope>
    <source>
        <strain evidence="9">KACC 12602</strain>
    </source>
</reference>
<feature type="transmembrane region" description="Helical" evidence="6">
    <location>
        <begin position="41"/>
        <end position="62"/>
    </location>
</feature>
<name>A0ABW0EC62_9BACT</name>
<keyword evidence="5 6" id="KW-0472">Membrane</keyword>
<evidence type="ECO:0000313" key="8">
    <source>
        <dbReference type="EMBL" id="MFC5270808.1"/>
    </source>
</evidence>
<evidence type="ECO:0000313" key="9">
    <source>
        <dbReference type="Proteomes" id="UP001596161"/>
    </source>
</evidence>
<evidence type="ECO:0000256" key="2">
    <source>
        <dbReference type="ARBA" id="ARBA00022475"/>
    </source>
</evidence>
<dbReference type="PANTHER" id="PTHR40077">
    <property type="entry name" value="MEMBRANE PROTEIN-RELATED"/>
    <property type="match status" value="1"/>
</dbReference>
<proteinExistence type="predicted"/>
<keyword evidence="2" id="KW-1003">Cell membrane</keyword>
<evidence type="ECO:0000256" key="6">
    <source>
        <dbReference type="SAM" id="Phobius"/>
    </source>
</evidence>
<comment type="caution">
    <text evidence="8">The sequence shown here is derived from an EMBL/GenBank/DDBJ whole genome shotgun (WGS) entry which is preliminary data.</text>
</comment>
<evidence type="ECO:0000256" key="1">
    <source>
        <dbReference type="ARBA" id="ARBA00004651"/>
    </source>
</evidence>
<evidence type="ECO:0000259" key="7">
    <source>
        <dbReference type="Pfam" id="PF12823"/>
    </source>
</evidence>
<accession>A0ABW0EC62</accession>
<dbReference type="RefSeq" id="WP_378017173.1">
    <property type="nucleotide sequence ID" value="NZ_JBHSKT010000004.1"/>
</dbReference>
<dbReference type="PANTHER" id="PTHR40077:SF1">
    <property type="entry name" value="MEMBRANE PROTEIN"/>
    <property type="match status" value="1"/>
</dbReference>
<dbReference type="InterPro" id="IPR023845">
    <property type="entry name" value="DUF3817_TM"/>
</dbReference>
<evidence type="ECO:0000256" key="4">
    <source>
        <dbReference type="ARBA" id="ARBA00022989"/>
    </source>
</evidence>